<keyword evidence="1" id="KW-0175">Coiled coil</keyword>
<comment type="caution">
    <text evidence="3">The sequence shown here is derived from an EMBL/GenBank/DDBJ whole genome shotgun (WGS) entry which is preliminary data.</text>
</comment>
<dbReference type="SUPFAM" id="SSF46565">
    <property type="entry name" value="Chaperone J-domain"/>
    <property type="match status" value="1"/>
</dbReference>
<dbReference type="PANTHER" id="PTHR21237:SF40">
    <property type="entry name" value="CELL CYCLE AND APOPTOSIS REGULATOR PROTEIN 2"/>
    <property type="match status" value="1"/>
</dbReference>
<dbReference type="PANTHER" id="PTHR21237">
    <property type="entry name" value="GRPE PROTEIN"/>
    <property type="match status" value="1"/>
</dbReference>
<keyword evidence="4" id="KW-1185">Reference proteome</keyword>
<organism evidence="3 4">
    <name type="scientific">Volvox africanus</name>
    <dbReference type="NCBI Taxonomy" id="51714"/>
    <lineage>
        <taxon>Eukaryota</taxon>
        <taxon>Viridiplantae</taxon>
        <taxon>Chlorophyta</taxon>
        <taxon>core chlorophytes</taxon>
        <taxon>Chlorophyceae</taxon>
        <taxon>CS clade</taxon>
        <taxon>Chlamydomonadales</taxon>
        <taxon>Volvocaceae</taxon>
        <taxon>Volvox</taxon>
    </lineage>
</organism>
<proteinExistence type="predicted"/>
<reference evidence="3 4" key="1">
    <citation type="journal article" date="2023" name="IScience">
        <title>Expanded male sex-determining region conserved during the evolution of homothallism in the green alga Volvox.</title>
        <authorList>
            <person name="Yamamoto K."/>
            <person name="Matsuzaki R."/>
            <person name="Mahakham W."/>
            <person name="Heman W."/>
            <person name="Sekimoto H."/>
            <person name="Kawachi M."/>
            <person name="Minakuchi Y."/>
            <person name="Toyoda A."/>
            <person name="Nozaki H."/>
        </authorList>
    </citation>
    <scope>NUCLEOTIDE SEQUENCE [LARGE SCALE GENOMIC DNA]</scope>
    <source>
        <strain evidence="3 4">NIES-4468</strain>
    </source>
</reference>
<evidence type="ECO:0000256" key="2">
    <source>
        <dbReference type="SAM" id="MobiDB-lite"/>
    </source>
</evidence>
<feature type="compositionally biased region" description="Low complexity" evidence="2">
    <location>
        <begin position="160"/>
        <end position="187"/>
    </location>
</feature>
<dbReference type="Proteomes" id="UP001165090">
    <property type="component" value="Unassembled WGS sequence"/>
</dbReference>
<feature type="coiled-coil region" evidence="1">
    <location>
        <begin position="472"/>
        <end position="506"/>
    </location>
</feature>
<feature type="compositionally biased region" description="Pro residues" evidence="2">
    <location>
        <begin position="691"/>
        <end position="702"/>
    </location>
</feature>
<feature type="region of interest" description="Disordered" evidence="2">
    <location>
        <begin position="87"/>
        <end position="143"/>
    </location>
</feature>
<dbReference type="CDD" id="cd06257">
    <property type="entry name" value="DnaJ"/>
    <property type="match status" value="1"/>
</dbReference>
<evidence type="ECO:0000313" key="4">
    <source>
        <dbReference type="Proteomes" id="UP001165090"/>
    </source>
</evidence>
<evidence type="ECO:0008006" key="5">
    <source>
        <dbReference type="Google" id="ProtNLM"/>
    </source>
</evidence>
<feature type="compositionally biased region" description="Gly residues" evidence="2">
    <location>
        <begin position="643"/>
        <end position="652"/>
    </location>
</feature>
<protein>
    <recommendedName>
        <fullName evidence="5">J domain-containing protein</fullName>
    </recommendedName>
</protein>
<dbReference type="Gene3D" id="1.10.287.110">
    <property type="entry name" value="DnaJ domain"/>
    <property type="match status" value="1"/>
</dbReference>
<feature type="compositionally biased region" description="Low complexity" evidence="2">
    <location>
        <begin position="87"/>
        <end position="124"/>
    </location>
</feature>
<dbReference type="InterPro" id="IPR000740">
    <property type="entry name" value="GrpE"/>
</dbReference>
<name>A0ABQ5SKS9_9CHLO</name>
<feature type="region of interest" description="Disordered" evidence="2">
    <location>
        <begin position="632"/>
        <end position="709"/>
    </location>
</feature>
<feature type="compositionally biased region" description="Basic and acidic residues" evidence="2">
    <location>
        <begin position="194"/>
        <end position="203"/>
    </location>
</feature>
<feature type="compositionally biased region" description="Low complexity" evidence="2">
    <location>
        <begin position="653"/>
        <end position="665"/>
    </location>
</feature>
<gene>
    <name evidence="3" type="ORF">VaNZ11_014758</name>
</gene>
<dbReference type="InterPro" id="IPR036869">
    <property type="entry name" value="J_dom_sf"/>
</dbReference>
<feature type="compositionally biased region" description="Polar residues" evidence="2">
    <location>
        <begin position="230"/>
        <end position="247"/>
    </location>
</feature>
<evidence type="ECO:0000256" key="1">
    <source>
        <dbReference type="SAM" id="Coils"/>
    </source>
</evidence>
<feature type="non-terminal residue" evidence="3">
    <location>
        <position position="1"/>
    </location>
</feature>
<evidence type="ECO:0000313" key="3">
    <source>
        <dbReference type="EMBL" id="GLI70024.1"/>
    </source>
</evidence>
<accession>A0ABQ5SKS9</accession>
<dbReference type="EMBL" id="BSDZ01000089">
    <property type="protein sequence ID" value="GLI70024.1"/>
    <property type="molecule type" value="Genomic_DNA"/>
</dbReference>
<sequence>LPITMRVNCTECNQLCRRKVVNRGVENVNRIYYKCEACNHKVGWEDELIAGRERWTKQHLLQQQKEQQQQQEGQQQQQQQQQGGQQQQQQQQQEEQQQQQQQQPASTSPSAPQPPSQHHAQGPATRAATTQPLHPKPAPGEESDVEFVFERPAPQVQEEAASAKAAGAKTGPEATAAPSAAPVAQSSGNVKSTQGREAKKQARVDTGVQGHPASNTRSQRRQVSAARPSGVSQQPAQLLGTAQQTKQIGAGAETQAQMAPGTEASQATGPKRKFDQAFADSAGRPGKRVVQDGRPDAAPAVGVPTGAASTAASPIAAFSTKEAAGSLPKLRTVPLAGAMRTNGVCGTTTVPVCGPAGGVGVSSTGGGGPGGVDNVFRTRGIRVTPLVPPPTGSPAAVFTAARPATAPHPAAVAASAVPSPFAVPPVSSDRNKLNPELEDPQLIIRNLRRELAVANARVRDEHTLAQAEAAKAEALRLRLEPLDRELRELRQKYSEALQREKQLTDQLGIYKVRERTQQMAAQQAAAAAAAVAAAAQQAAAQQAAAAAQRAQRAQQAAAQQAAAQQAAAQQAAAQQAAAQQAAAQQTAAQQAARTEYAKQYGGFWNYQHFSGHGVPQQEFEGAWFGGAAPGNAQSGRCATGTGWANGTGGGSASGPDSSSVPNGAGAAAGGRGGPSRNAGCANGGGSGAGAAPPPPDPGPDPGAPRDDPALLAFACSPLPVLDENTSVRALKQFLAEAGAETLAKLCAEKTELLELARNRINGWEIRRALACSRLANQALGDRALFRLGADLGAANLQKMHKELRLRFHPDKNMGDDLAKEAFQYLQLAYTRLTKSPT</sequence>
<dbReference type="InterPro" id="IPR001623">
    <property type="entry name" value="DnaJ_domain"/>
</dbReference>
<feature type="region of interest" description="Disordered" evidence="2">
    <location>
        <begin position="156"/>
        <end position="271"/>
    </location>
</feature>